<evidence type="ECO:0000256" key="1">
    <source>
        <dbReference type="ARBA" id="ARBA00006865"/>
    </source>
</evidence>
<keyword evidence="3" id="KW-0378">Hydrolase</keyword>
<dbReference type="AlphaFoldDB" id="A0A059F8C8"/>
<dbReference type="STRING" id="1280952.HJA_14559"/>
<evidence type="ECO:0000259" key="10">
    <source>
        <dbReference type="PROSITE" id="PS51762"/>
    </source>
</evidence>
<evidence type="ECO:0000256" key="7">
    <source>
        <dbReference type="ARBA" id="ARBA00031665"/>
    </source>
</evidence>
<comment type="similarity">
    <text evidence="1">Belongs to the glycosyl hydrolase 16 family.</text>
</comment>
<dbReference type="Gene3D" id="2.60.120.200">
    <property type="match status" value="1"/>
</dbReference>
<dbReference type="InterPro" id="IPR008264">
    <property type="entry name" value="Beta_glucanase"/>
</dbReference>
<evidence type="ECO:0000256" key="4">
    <source>
        <dbReference type="ARBA" id="ARBA00023295"/>
    </source>
</evidence>
<dbReference type="eggNOG" id="COG2273">
    <property type="taxonomic scope" value="Bacteria"/>
</dbReference>
<reference evidence="11 12" key="1">
    <citation type="journal article" date="2014" name="Antonie Van Leeuwenhoek">
        <title>Hyphomonas beringensis sp. nov. and Hyphomonas chukchiensis sp. nov., isolated from surface seawater of the Bering Sea and Chukchi Sea.</title>
        <authorList>
            <person name="Li C."/>
            <person name="Lai Q."/>
            <person name="Li G."/>
            <person name="Dong C."/>
            <person name="Wang J."/>
            <person name="Liao Y."/>
            <person name="Shao Z."/>
        </authorList>
    </citation>
    <scope>NUCLEOTIDE SEQUENCE [LARGE SCALE GENOMIC DNA]</scope>
    <source>
        <strain evidence="11 12">VP2</strain>
    </source>
</reference>
<dbReference type="PROSITE" id="PS51762">
    <property type="entry name" value="GH16_2"/>
    <property type="match status" value="1"/>
</dbReference>
<organism evidence="11 12">
    <name type="scientific">Hyphomonas jannaschiana VP2</name>
    <dbReference type="NCBI Taxonomy" id="1280952"/>
    <lineage>
        <taxon>Bacteria</taxon>
        <taxon>Pseudomonadati</taxon>
        <taxon>Pseudomonadota</taxon>
        <taxon>Alphaproteobacteria</taxon>
        <taxon>Hyphomonadales</taxon>
        <taxon>Hyphomonadaceae</taxon>
        <taxon>Hyphomonas</taxon>
    </lineage>
</organism>
<dbReference type="Pfam" id="PF00722">
    <property type="entry name" value="Glyco_hydro_16"/>
    <property type="match status" value="1"/>
</dbReference>
<dbReference type="PRINTS" id="PR00737">
    <property type="entry name" value="GLHYDRLASE16"/>
</dbReference>
<gene>
    <name evidence="11" type="ORF">HJA_14559</name>
</gene>
<keyword evidence="12" id="KW-1185">Reference proteome</keyword>
<feature type="transmembrane region" description="Helical" evidence="9">
    <location>
        <begin position="20"/>
        <end position="40"/>
    </location>
</feature>
<feature type="active site" description="Proton donor" evidence="8">
    <location>
        <position position="208"/>
    </location>
</feature>
<accession>A0A059F8C8</accession>
<comment type="caution">
    <text evidence="11">The sequence shown here is derived from an EMBL/GenBank/DDBJ whole genome shotgun (WGS) entry which is preliminary data.</text>
</comment>
<dbReference type="RefSeq" id="WP_081814737.1">
    <property type="nucleotide sequence ID" value="NZ_ARYJ01000011.1"/>
</dbReference>
<dbReference type="SUPFAM" id="SSF49899">
    <property type="entry name" value="Concanavalin A-like lectins/glucanases"/>
    <property type="match status" value="1"/>
</dbReference>
<proteinExistence type="inferred from homology"/>
<evidence type="ECO:0000313" key="12">
    <source>
        <dbReference type="Proteomes" id="UP000024816"/>
    </source>
</evidence>
<evidence type="ECO:0000256" key="6">
    <source>
        <dbReference type="ARBA" id="ARBA00029771"/>
    </source>
</evidence>
<dbReference type="InterPro" id="IPR000757">
    <property type="entry name" value="Beta-glucanase-like"/>
</dbReference>
<name>A0A059F8C8_9PROT</name>
<evidence type="ECO:0000313" key="11">
    <source>
        <dbReference type="EMBL" id="KCZ86831.1"/>
    </source>
</evidence>
<dbReference type="InterPro" id="IPR044791">
    <property type="entry name" value="Beta-glucanase/XTH"/>
</dbReference>
<dbReference type="InterPro" id="IPR008263">
    <property type="entry name" value="GH16_AS"/>
</dbReference>
<dbReference type="GO" id="GO:0005975">
    <property type="term" value="P:carbohydrate metabolic process"/>
    <property type="evidence" value="ECO:0007669"/>
    <property type="project" value="InterPro"/>
</dbReference>
<dbReference type="PATRIC" id="fig|1280952.3.peg.2913"/>
<keyword evidence="9" id="KW-1133">Transmembrane helix</keyword>
<dbReference type="Proteomes" id="UP000024816">
    <property type="component" value="Unassembled WGS sequence"/>
</dbReference>
<evidence type="ECO:0000256" key="5">
    <source>
        <dbReference type="ARBA" id="ARBA00029722"/>
    </source>
</evidence>
<keyword evidence="9" id="KW-0472">Membrane</keyword>
<evidence type="ECO:0000256" key="8">
    <source>
        <dbReference type="PIRSR" id="PIRSR608264-1"/>
    </source>
</evidence>
<evidence type="ECO:0000256" key="3">
    <source>
        <dbReference type="ARBA" id="ARBA00022801"/>
    </source>
</evidence>
<feature type="active site" description="Nucleophile" evidence="8">
    <location>
        <position position="204"/>
    </location>
</feature>
<sequence>MATDTTDHSLKKHLQDWQPGSVVIVAVLVFALCVALYAAVRAPRHMQTGPEAKSAAPLVADMSPVMPWNPVRTVNPVPEVLEHREGPYTLRPDAPMLESDGAFVSVLGNGLSPERFYISKHSNDKGFQGGDWVPENVSTGPDGLRLDVTPTGDPKKPYALAEVQVIGTYGYGRYETIMRPAKGSGLVSAFFTYTGPYFGKPHDEIDIEFVGKDTSIVELNYFHNGKTGSSARIKLPFDASEEDHLYAFDWMPEGISWYVDGKLIYQTPENDPFIPDNPGRLVISNWTGKKELRQWHGDPDFGDRGSAYYSCISFTPLGENTRRCADIFKEGAQFPAPLD</sequence>
<dbReference type="OrthoDB" id="9809583at2"/>
<keyword evidence="4" id="KW-0326">Glycosidase</keyword>
<dbReference type="GO" id="GO:0004553">
    <property type="term" value="F:hydrolase activity, hydrolyzing O-glycosyl compounds"/>
    <property type="evidence" value="ECO:0007669"/>
    <property type="project" value="InterPro"/>
</dbReference>
<evidence type="ECO:0000256" key="2">
    <source>
        <dbReference type="ARBA" id="ARBA00014569"/>
    </source>
</evidence>
<protein>
    <recommendedName>
        <fullName evidence="2">Beta-glucanase</fullName>
    </recommendedName>
    <alternativeName>
        <fullName evidence="7">1,3-1,4-beta-D-glucan 4-glucanohydrolase</fullName>
    </alternativeName>
    <alternativeName>
        <fullName evidence="6">Endo-beta-1,3-1,4 glucanase</fullName>
    </alternativeName>
    <alternativeName>
        <fullName evidence="5">Lichenase</fullName>
    </alternativeName>
</protein>
<dbReference type="PROSITE" id="PS01034">
    <property type="entry name" value="GH16_1"/>
    <property type="match status" value="1"/>
</dbReference>
<dbReference type="InterPro" id="IPR013320">
    <property type="entry name" value="ConA-like_dom_sf"/>
</dbReference>
<dbReference type="EMBL" id="ARYJ01000011">
    <property type="protein sequence ID" value="KCZ86831.1"/>
    <property type="molecule type" value="Genomic_DNA"/>
</dbReference>
<feature type="domain" description="GH16" evidence="10">
    <location>
        <begin position="70"/>
        <end position="313"/>
    </location>
</feature>
<keyword evidence="9" id="KW-0812">Transmembrane</keyword>
<dbReference type="PANTHER" id="PTHR31062">
    <property type="entry name" value="XYLOGLUCAN ENDOTRANSGLUCOSYLASE/HYDROLASE PROTEIN 8-RELATED"/>
    <property type="match status" value="1"/>
</dbReference>
<evidence type="ECO:0000256" key="9">
    <source>
        <dbReference type="SAM" id="Phobius"/>
    </source>
</evidence>